<feature type="compositionally biased region" description="Basic and acidic residues" evidence="2">
    <location>
        <begin position="125"/>
        <end position="146"/>
    </location>
</feature>
<dbReference type="KEGG" id="tet:TTHERM_00441710"/>
<reference evidence="4" key="1">
    <citation type="journal article" date="2006" name="PLoS Biol.">
        <title>Macronuclear genome sequence of the ciliate Tetrahymena thermophila, a model eukaryote.</title>
        <authorList>
            <person name="Eisen J.A."/>
            <person name="Coyne R.S."/>
            <person name="Wu M."/>
            <person name="Wu D."/>
            <person name="Thiagarajan M."/>
            <person name="Wortman J.R."/>
            <person name="Badger J.H."/>
            <person name="Ren Q."/>
            <person name="Amedeo P."/>
            <person name="Jones K.M."/>
            <person name="Tallon L.J."/>
            <person name="Delcher A.L."/>
            <person name="Salzberg S.L."/>
            <person name="Silva J.C."/>
            <person name="Haas B.J."/>
            <person name="Majoros W.H."/>
            <person name="Farzad M."/>
            <person name="Carlton J.M."/>
            <person name="Smith R.K. Jr."/>
            <person name="Garg J."/>
            <person name="Pearlman R.E."/>
            <person name="Karrer K.M."/>
            <person name="Sun L."/>
            <person name="Manning G."/>
            <person name="Elde N.C."/>
            <person name="Turkewitz A.P."/>
            <person name="Asai D.J."/>
            <person name="Wilkes D.E."/>
            <person name="Wang Y."/>
            <person name="Cai H."/>
            <person name="Collins K."/>
            <person name="Stewart B.A."/>
            <person name="Lee S.R."/>
            <person name="Wilamowska K."/>
            <person name="Weinberg Z."/>
            <person name="Ruzzo W.L."/>
            <person name="Wloga D."/>
            <person name="Gaertig J."/>
            <person name="Frankel J."/>
            <person name="Tsao C.-C."/>
            <person name="Gorovsky M.A."/>
            <person name="Keeling P.J."/>
            <person name="Waller R.F."/>
            <person name="Patron N.J."/>
            <person name="Cherry J.M."/>
            <person name="Stover N.A."/>
            <person name="Krieger C.J."/>
            <person name="del Toro C."/>
            <person name="Ryder H.F."/>
            <person name="Williamson S.C."/>
            <person name="Barbeau R.A."/>
            <person name="Hamilton E.P."/>
            <person name="Orias E."/>
        </authorList>
    </citation>
    <scope>NUCLEOTIDE SEQUENCE [LARGE SCALE GENOMIC DNA]</scope>
    <source>
        <strain evidence="4">SB210</strain>
    </source>
</reference>
<feature type="region of interest" description="Disordered" evidence="2">
    <location>
        <begin position="101"/>
        <end position="146"/>
    </location>
</feature>
<feature type="compositionally biased region" description="Polar residues" evidence="2">
    <location>
        <begin position="531"/>
        <end position="545"/>
    </location>
</feature>
<evidence type="ECO:0000313" key="4">
    <source>
        <dbReference type="Proteomes" id="UP000009168"/>
    </source>
</evidence>
<proteinExistence type="predicted"/>
<keyword evidence="4" id="KW-1185">Reference proteome</keyword>
<organism evidence="3 4">
    <name type="scientific">Tetrahymena thermophila (strain SB210)</name>
    <dbReference type="NCBI Taxonomy" id="312017"/>
    <lineage>
        <taxon>Eukaryota</taxon>
        <taxon>Sar</taxon>
        <taxon>Alveolata</taxon>
        <taxon>Ciliophora</taxon>
        <taxon>Intramacronucleata</taxon>
        <taxon>Oligohymenophorea</taxon>
        <taxon>Hymenostomatida</taxon>
        <taxon>Tetrahymenina</taxon>
        <taxon>Tetrahymenidae</taxon>
        <taxon>Tetrahymena</taxon>
    </lineage>
</organism>
<feature type="coiled-coil region" evidence="1">
    <location>
        <begin position="262"/>
        <end position="298"/>
    </location>
</feature>
<name>I7LTK6_TETTS</name>
<dbReference type="HOGENOM" id="CLU_426730_0_0_1"/>
<dbReference type="AlphaFoldDB" id="I7LTK6"/>
<dbReference type="Proteomes" id="UP000009168">
    <property type="component" value="Unassembled WGS sequence"/>
</dbReference>
<keyword evidence="1" id="KW-0175">Coiled coil</keyword>
<gene>
    <name evidence="3" type="ORF">TTHERM_00441710</name>
</gene>
<feature type="region of interest" description="Disordered" evidence="2">
    <location>
        <begin position="531"/>
        <end position="551"/>
    </location>
</feature>
<sequence>MYYHHYPQSQFMGDEDAEFRSHVHPHVAHHPYHRYYEQPYVNQPMVSRFAIPHMPQQRPMLPIYKGYHTSHIHNLPAKASQREQNYSMQDENINTFNVKAPQQQECPKLNRKGISKKNNTPKNQANEKKQNEVIKSKGNKKEVQQREPLRMMSNENAQVRGHYYPQQQVFSNDPLVGSIQQFFPSVQIEEEINIDNASLEQIDALIKKLPFFYNNSMRDTMKNLTYKQEKLVCNKIKEQKQIDVFDEIVKLSPDFELKGLSMQQLNEKLQQINQKFEEQALKYQIQKKQDEEAELKLEEELLCQSEIMAPESPTFKKSQPKAREISTPSSVQKSQTFQSKTQAAAFELEDQIETKSAKKAKLETNECSTINAQIASIPAPYGFSSPKQQKAFCESLSEEKKVKMMPSSSECKRHHIRRNSESVGTNESGHHSQIKLTINVNQNLSANFISPFRPTINANIQGLSSNRKKLIDKSGNSCSSFKKTHSQFMDYIDDVIINADGNFGEDDIFHKLSNGVVPIYPISKSGVKNCNSEQSGSKINQGINSESRDHQNQLDSYNKNKKKFYDCNRIHNFIADEDDYENIQPFAVSQFGGSSNSKQYINQQYLNNSNLKSYHISSTTYTISSFLREIDEINTFSQGGFL</sequence>
<dbReference type="GeneID" id="7843286"/>
<dbReference type="EMBL" id="GG662665">
    <property type="protein sequence ID" value="EAR85424.1"/>
    <property type="molecule type" value="Genomic_DNA"/>
</dbReference>
<protein>
    <submittedName>
        <fullName evidence="3">Uncharacterized protein</fullName>
    </submittedName>
</protein>
<evidence type="ECO:0000256" key="1">
    <source>
        <dbReference type="SAM" id="Coils"/>
    </source>
</evidence>
<accession>I7LTK6</accession>
<evidence type="ECO:0000313" key="3">
    <source>
        <dbReference type="EMBL" id="EAR85424.1"/>
    </source>
</evidence>
<dbReference type="RefSeq" id="XP_001033087.1">
    <property type="nucleotide sequence ID" value="XM_001033087.2"/>
</dbReference>
<dbReference type="InParanoid" id="I7LTK6"/>
<evidence type="ECO:0000256" key="2">
    <source>
        <dbReference type="SAM" id="MobiDB-lite"/>
    </source>
</evidence>